<protein>
    <recommendedName>
        <fullName evidence="8">Probable lipid II flippase MurJ</fullName>
    </recommendedName>
</protein>
<accession>A0A1U7M4Q7</accession>
<evidence type="ECO:0000313" key="10">
    <source>
        <dbReference type="EMBL" id="OLS02265.1"/>
    </source>
</evidence>
<dbReference type="UniPathway" id="UPA00219"/>
<keyword evidence="5 8" id="KW-0573">Peptidoglycan synthesis</keyword>
<feature type="transmembrane region" description="Helical" evidence="8">
    <location>
        <begin position="265"/>
        <end position="283"/>
    </location>
</feature>
<feature type="transmembrane region" description="Helical" evidence="8">
    <location>
        <begin position="303"/>
        <end position="325"/>
    </location>
</feature>
<dbReference type="AlphaFoldDB" id="A0A1U7M4Q7"/>
<gene>
    <name evidence="10" type="primary">murJ_1</name>
    <name evidence="8" type="synonym">murJ</name>
    <name evidence="10" type="ORF">TICRE_16510</name>
</gene>
<dbReference type="Pfam" id="PF03023">
    <property type="entry name" value="MurJ"/>
    <property type="match status" value="1"/>
</dbReference>
<dbReference type="PIRSF" id="PIRSF002869">
    <property type="entry name" value="MviN"/>
    <property type="match status" value="1"/>
</dbReference>
<feature type="transmembrane region" description="Helical" evidence="8">
    <location>
        <begin position="83"/>
        <end position="102"/>
    </location>
</feature>
<evidence type="ECO:0000256" key="4">
    <source>
        <dbReference type="ARBA" id="ARBA00022960"/>
    </source>
</evidence>
<dbReference type="HAMAP" id="MF_02078">
    <property type="entry name" value="MurJ_MviN"/>
    <property type="match status" value="1"/>
</dbReference>
<evidence type="ECO:0000313" key="11">
    <source>
        <dbReference type="Proteomes" id="UP000186112"/>
    </source>
</evidence>
<evidence type="ECO:0000256" key="6">
    <source>
        <dbReference type="ARBA" id="ARBA00022989"/>
    </source>
</evidence>
<keyword evidence="11" id="KW-1185">Reference proteome</keyword>
<feature type="transmembrane region" description="Helical" evidence="8">
    <location>
        <begin position="374"/>
        <end position="393"/>
    </location>
</feature>
<feature type="transmembrane region" description="Helical" evidence="8">
    <location>
        <begin position="440"/>
        <end position="459"/>
    </location>
</feature>
<dbReference type="OrthoDB" id="9804143at2"/>
<dbReference type="GO" id="GO:0034204">
    <property type="term" value="P:lipid translocation"/>
    <property type="evidence" value="ECO:0007669"/>
    <property type="project" value="TreeGrafter"/>
</dbReference>
<dbReference type="GO" id="GO:0071555">
    <property type="term" value="P:cell wall organization"/>
    <property type="evidence" value="ECO:0007669"/>
    <property type="project" value="UniProtKB-UniRule"/>
</dbReference>
<dbReference type="Proteomes" id="UP000186112">
    <property type="component" value="Unassembled WGS sequence"/>
</dbReference>
<keyword evidence="6 8" id="KW-1133">Transmembrane helix</keyword>
<feature type="transmembrane region" description="Helical" evidence="8">
    <location>
        <begin position="465"/>
        <end position="486"/>
    </location>
</feature>
<organism evidence="10 11">
    <name type="scientific">Tissierella creatinophila DSM 6911</name>
    <dbReference type="NCBI Taxonomy" id="1123403"/>
    <lineage>
        <taxon>Bacteria</taxon>
        <taxon>Bacillati</taxon>
        <taxon>Bacillota</taxon>
        <taxon>Tissierellia</taxon>
        <taxon>Tissierellales</taxon>
        <taxon>Tissierellaceae</taxon>
        <taxon>Tissierella</taxon>
    </lineage>
</organism>
<dbReference type="PRINTS" id="PR01806">
    <property type="entry name" value="VIRFACTRMVIN"/>
</dbReference>
<comment type="similarity">
    <text evidence="8 9">Belongs to the MurJ/MviN family.</text>
</comment>
<feature type="transmembrane region" description="Helical" evidence="8">
    <location>
        <begin position="152"/>
        <end position="172"/>
    </location>
</feature>
<keyword evidence="3 8" id="KW-0812">Transmembrane</keyword>
<dbReference type="NCBIfam" id="TIGR01695">
    <property type="entry name" value="murJ_mviN"/>
    <property type="match status" value="1"/>
</dbReference>
<dbReference type="GO" id="GO:0015648">
    <property type="term" value="F:lipid-linked peptidoglycan transporter activity"/>
    <property type="evidence" value="ECO:0007669"/>
    <property type="project" value="UniProtKB-UniRule"/>
</dbReference>
<dbReference type="PANTHER" id="PTHR47019:SF1">
    <property type="entry name" value="LIPID II FLIPPASE MURJ"/>
    <property type="match status" value="1"/>
</dbReference>
<feature type="transmembrane region" description="Helical" evidence="8">
    <location>
        <begin position="399"/>
        <end position="419"/>
    </location>
</feature>
<dbReference type="GO" id="GO:0008360">
    <property type="term" value="P:regulation of cell shape"/>
    <property type="evidence" value="ECO:0007669"/>
    <property type="project" value="UniProtKB-UniRule"/>
</dbReference>
<comment type="caution">
    <text evidence="10">The sequence shown here is derived from an EMBL/GenBank/DDBJ whole genome shotgun (WGS) entry which is preliminary data.</text>
</comment>
<reference evidence="10 11" key="1">
    <citation type="submission" date="2016-02" db="EMBL/GenBank/DDBJ databases">
        <title>Genome sequence of Tissierella creatinophila DSM 6911.</title>
        <authorList>
            <person name="Poehlein A."/>
            <person name="Daniel R."/>
        </authorList>
    </citation>
    <scope>NUCLEOTIDE SEQUENCE [LARGE SCALE GENOMIC DNA]</scope>
    <source>
        <strain evidence="10 11">DSM 6911</strain>
    </source>
</reference>
<dbReference type="PANTHER" id="PTHR47019">
    <property type="entry name" value="LIPID II FLIPPASE MURJ"/>
    <property type="match status" value="1"/>
</dbReference>
<proteinExistence type="inferred from homology"/>
<dbReference type="GO" id="GO:0005886">
    <property type="term" value="C:plasma membrane"/>
    <property type="evidence" value="ECO:0007669"/>
    <property type="project" value="UniProtKB-SubCell"/>
</dbReference>
<evidence type="ECO:0000256" key="1">
    <source>
        <dbReference type="ARBA" id="ARBA00004651"/>
    </source>
</evidence>
<keyword evidence="4 8" id="KW-0133">Cell shape</keyword>
<name>A0A1U7M4Q7_TISCR</name>
<evidence type="ECO:0000256" key="8">
    <source>
        <dbReference type="HAMAP-Rule" id="MF_02078"/>
    </source>
</evidence>
<feature type="transmembrane region" description="Helical" evidence="8">
    <location>
        <begin position="38"/>
        <end position="62"/>
    </location>
</feature>
<sequence length="505" mass="55112">MKKTAILLMFLTIISKIMGFLREISLSYFYGATNVSDAYIISITIPTVIFALIGAGISTGFIPMFSSIEGEYGEKEAKKYTNNLINIIILLCTFIVVFVLFFTEPVVKIFASGFQGETLALAIRFTKISIVGIYFTGIIAVFSGFLQLKENFAVPALIGIPMNIIVMFSLFLSSKTDIIVLSIGTVLATLSQFIFLIPSIRKKGYRYKFILDFKNKHIINMARITIPVIIGVSVNQINVLIDRSLASGISVGGISALTYANRLNGFVQGLFVVSISTVMYPMISKMAAKKDMDGLESSIIEAINSISILVIPATVGAMVFSRPIVKLLFGRGAFDPVALEMTSNALFFYAIGMIGFGLREVLSRGFYALKDSKTPMINGVIAVSTNIVLNIILSKFLGIGGLALATSISAILGSTLLIISLRKKLNRFSFRKIFKSWLKILLASLIMGAAAYFSYNFLLSIFRESLALLASIGVAGVVYLAILPFLKLEEVENMIAIVKGKLGKR</sequence>
<dbReference type="EMBL" id="LTDM01000032">
    <property type="protein sequence ID" value="OLS02265.1"/>
    <property type="molecule type" value="Genomic_DNA"/>
</dbReference>
<dbReference type="InterPro" id="IPR004268">
    <property type="entry name" value="MurJ"/>
</dbReference>
<dbReference type="InterPro" id="IPR051050">
    <property type="entry name" value="Lipid_II_flippase_MurJ/MviN"/>
</dbReference>
<feature type="transmembrane region" description="Helical" evidence="8">
    <location>
        <begin position="221"/>
        <end position="241"/>
    </location>
</feature>
<comment type="pathway">
    <text evidence="8">Cell wall biogenesis; peptidoglycan biosynthesis.</text>
</comment>
<dbReference type="CDD" id="cd13123">
    <property type="entry name" value="MATE_MurJ_like"/>
    <property type="match status" value="1"/>
</dbReference>
<feature type="transmembrane region" description="Helical" evidence="8">
    <location>
        <begin position="122"/>
        <end position="145"/>
    </location>
</feature>
<keyword evidence="2 8" id="KW-1003">Cell membrane</keyword>
<comment type="function">
    <text evidence="8 9">Involved in peptidoglycan biosynthesis. Transports lipid-linked peptidoglycan precursors from the inner to the outer leaflet of the cytoplasmic membrane.</text>
</comment>
<keyword evidence="8 9" id="KW-0961">Cell wall biogenesis/degradation</keyword>
<comment type="subcellular location">
    <subcellularLocation>
        <location evidence="1 8">Cell membrane</location>
        <topology evidence="1 8">Multi-pass membrane protein</topology>
    </subcellularLocation>
</comment>
<feature type="transmembrane region" description="Helical" evidence="8">
    <location>
        <begin position="345"/>
        <end position="362"/>
    </location>
</feature>
<dbReference type="RefSeq" id="WP_075726980.1">
    <property type="nucleotide sequence ID" value="NZ_LTDM01000032.1"/>
</dbReference>
<evidence type="ECO:0000256" key="9">
    <source>
        <dbReference type="PIRNR" id="PIRNR002869"/>
    </source>
</evidence>
<keyword evidence="7 8" id="KW-0472">Membrane</keyword>
<evidence type="ECO:0000256" key="3">
    <source>
        <dbReference type="ARBA" id="ARBA00022692"/>
    </source>
</evidence>
<evidence type="ECO:0000256" key="7">
    <source>
        <dbReference type="ARBA" id="ARBA00023136"/>
    </source>
</evidence>
<feature type="transmembrane region" description="Helical" evidence="8">
    <location>
        <begin position="178"/>
        <end position="200"/>
    </location>
</feature>
<evidence type="ECO:0000256" key="5">
    <source>
        <dbReference type="ARBA" id="ARBA00022984"/>
    </source>
</evidence>
<keyword evidence="8 9" id="KW-0813">Transport</keyword>
<evidence type="ECO:0000256" key="2">
    <source>
        <dbReference type="ARBA" id="ARBA00022475"/>
    </source>
</evidence>
<dbReference type="GO" id="GO:0009252">
    <property type="term" value="P:peptidoglycan biosynthetic process"/>
    <property type="evidence" value="ECO:0007669"/>
    <property type="project" value="UniProtKB-UniRule"/>
</dbReference>